<dbReference type="InterPro" id="IPR007995">
    <property type="entry name" value="DUF742"/>
</dbReference>
<protein>
    <submittedName>
        <fullName evidence="2">DUF742 domain-containing protein</fullName>
    </submittedName>
</protein>
<organism evidence="2 3">
    <name type="scientific">Streptacidiphilus fuscans</name>
    <dbReference type="NCBI Taxonomy" id="2789292"/>
    <lineage>
        <taxon>Bacteria</taxon>
        <taxon>Bacillati</taxon>
        <taxon>Actinomycetota</taxon>
        <taxon>Actinomycetes</taxon>
        <taxon>Kitasatosporales</taxon>
        <taxon>Streptomycetaceae</taxon>
        <taxon>Streptacidiphilus</taxon>
    </lineage>
</organism>
<dbReference type="PANTHER" id="PTHR36221:SF1">
    <property type="entry name" value="DUF742 DOMAIN-CONTAINING PROTEIN"/>
    <property type="match status" value="1"/>
</dbReference>
<dbReference type="Proteomes" id="UP000657385">
    <property type="component" value="Unassembled WGS sequence"/>
</dbReference>
<proteinExistence type="predicted"/>
<reference evidence="2" key="1">
    <citation type="submission" date="2020-11" db="EMBL/GenBank/DDBJ databases">
        <title>Isolation and identification of active actinomycetes.</title>
        <authorList>
            <person name="Yu B."/>
        </authorList>
    </citation>
    <scope>NUCLEOTIDE SEQUENCE</scope>
    <source>
        <strain evidence="2">NEAU-YB345</strain>
    </source>
</reference>
<gene>
    <name evidence="2" type="ORF">I2501_10470</name>
</gene>
<dbReference type="Pfam" id="PF05331">
    <property type="entry name" value="DUF742"/>
    <property type="match status" value="1"/>
</dbReference>
<dbReference type="PANTHER" id="PTHR36221">
    <property type="entry name" value="DUF742 DOMAIN-CONTAINING PROTEIN"/>
    <property type="match status" value="1"/>
</dbReference>
<evidence type="ECO:0000256" key="1">
    <source>
        <dbReference type="SAM" id="MobiDB-lite"/>
    </source>
</evidence>
<keyword evidence="3" id="KW-1185">Reference proteome</keyword>
<comment type="caution">
    <text evidence="2">The sequence shown here is derived from an EMBL/GenBank/DDBJ whole genome shotgun (WGS) entry which is preliminary data.</text>
</comment>
<dbReference type="RefSeq" id="WP_196193665.1">
    <property type="nucleotide sequence ID" value="NZ_JADPRT010000003.1"/>
</dbReference>
<accession>A0A931AZM3</accession>
<evidence type="ECO:0000313" key="3">
    <source>
        <dbReference type="Proteomes" id="UP000657385"/>
    </source>
</evidence>
<feature type="region of interest" description="Disordered" evidence="1">
    <location>
        <begin position="1"/>
        <end position="26"/>
    </location>
</feature>
<sequence length="146" mass="15664">MPESDDDPPRPGSAAPTAEPPRRSLSVRPFLVTAGRVSDDTYLPLETQVVATPQGLADLPTLTFEQHDIIAACQDPLSLAELAARLHLHLNVVRVVAGDLRSANHLTVHAPQVGTANDLSVLRRVIDGLRAVPDSRGFKRDNNSPA</sequence>
<dbReference type="AlphaFoldDB" id="A0A931AZM3"/>
<dbReference type="EMBL" id="JADPRT010000003">
    <property type="protein sequence ID" value="MBF9068455.1"/>
    <property type="molecule type" value="Genomic_DNA"/>
</dbReference>
<name>A0A931AZM3_9ACTN</name>
<evidence type="ECO:0000313" key="2">
    <source>
        <dbReference type="EMBL" id="MBF9068455.1"/>
    </source>
</evidence>